<dbReference type="RefSeq" id="WP_084372647.1">
    <property type="nucleotide sequence ID" value="NZ_FWYF01000002.1"/>
</dbReference>
<dbReference type="STRING" id="692418.SAMN04488029_1963"/>
<reference evidence="2 3" key="1">
    <citation type="submission" date="2017-04" db="EMBL/GenBank/DDBJ databases">
        <authorList>
            <person name="Afonso C.L."/>
            <person name="Miller P.J."/>
            <person name="Scott M.A."/>
            <person name="Spackman E."/>
            <person name="Goraichik I."/>
            <person name="Dimitrov K.M."/>
            <person name="Suarez D.L."/>
            <person name="Swayne D.E."/>
        </authorList>
    </citation>
    <scope>NUCLEOTIDE SEQUENCE [LARGE SCALE GENOMIC DNA]</scope>
    <source>
        <strain evidence="2 3">DSM 26133</strain>
    </source>
</reference>
<dbReference type="SUPFAM" id="SSF53448">
    <property type="entry name" value="Nucleotide-diphospho-sugar transferases"/>
    <property type="match status" value="1"/>
</dbReference>
<dbReference type="InterPro" id="IPR029044">
    <property type="entry name" value="Nucleotide-diphossugar_trans"/>
</dbReference>
<dbReference type="Proteomes" id="UP000192472">
    <property type="component" value="Unassembled WGS sequence"/>
</dbReference>
<dbReference type="CDD" id="cd00761">
    <property type="entry name" value="Glyco_tranf_GTA_type"/>
    <property type="match status" value="1"/>
</dbReference>
<keyword evidence="3" id="KW-1185">Reference proteome</keyword>
<keyword evidence="1" id="KW-1133">Transmembrane helix</keyword>
<sequence>MDTLSIIIPTVRYSEYIDLAIESCFKVKHKKEIIVNINNTSVKEYEQSRYWLNNEVNWSGGDYTDILPMNQSINSAITKSSGEWLFLLSDDDMIGDGFLSGRELSEMSKDHLYMTHLEVIDEDGKAKRGGELVSQRDEMTGREALELFYQTKIHNHLSLFTFSRSLLLKVGSFEILGYPNGYYMDTVMHGKLLANSSKVFIEHSPVFFRRESRFQGSAKFYFDSVNDYFDEIVNSLMSDERFYSATIEKYGSRYNFKKKMLRDRFKSEWSKLNNSTYNTALKPKFILFYKHLIYWDTGFDFKMISFLYVLLFRYKSLIPKKFKQKIKSFLG</sequence>
<gene>
    <name evidence="2" type="ORF">SAMN04488029_1963</name>
</gene>
<dbReference type="GO" id="GO:0016740">
    <property type="term" value="F:transferase activity"/>
    <property type="evidence" value="ECO:0007669"/>
    <property type="project" value="UniProtKB-KW"/>
</dbReference>
<keyword evidence="2" id="KW-0808">Transferase</keyword>
<accession>A0A1W2GCG9</accession>
<proteinExistence type="predicted"/>
<feature type="transmembrane region" description="Helical" evidence="1">
    <location>
        <begin position="292"/>
        <end position="314"/>
    </location>
</feature>
<keyword evidence="1" id="KW-0472">Membrane</keyword>
<evidence type="ECO:0000313" key="2">
    <source>
        <dbReference type="EMBL" id="SMD34355.1"/>
    </source>
</evidence>
<dbReference type="Gene3D" id="3.90.550.10">
    <property type="entry name" value="Spore Coat Polysaccharide Biosynthesis Protein SpsA, Chain A"/>
    <property type="match status" value="1"/>
</dbReference>
<dbReference type="AlphaFoldDB" id="A0A1W2GCG9"/>
<evidence type="ECO:0000313" key="3">
    <source>
        <dbReference type="Proteomes" id="UP000192472"/>
    </source>
</evidence>
<evidence type="ECO:0000256" key="1">
    <source>
        <dbReference type="SAM" id="Phobius"/>
    </source>
</evidence>
<keyword evidence="1" id="KW-0812">Transmembrane</keyword>
<protein>
    <submittedName>
        <fullName evidence="2">Glycosyltransferase involved in cell wall bisynthesis</fullName>
    </submittedName>
</protein>
<organism evidence="2 3">
    <name type="scientific">Reichenbachiella faecimaris</name>
    <dbReference type="NCBI Taxonomy" id="692418"/>
    <lineage>
        <taxon>Bacteria</taxon>
        <taxon>Pseudomonadati</taxon>
        <taxon>Bacteroidota</taxon>
        <taxon>Cytophagia</taxon>
        <taxon>Cytophagales</taxon>
        <taxon>Reichenbachiellaceae</taxon>
        <taxon>Reichenbachiella</taxon>
    </lineage>
</organism>
<dbReference type="EMBL" id="FWYF01000002">
    <property type="protein sequence ID" value="SMD34355.1"/>
    <property type="molecule type" value="Genomic_DNA"/>
</dbReference>
<dbReference type="OrthoDB" id="9788101at2"/>
<name>A0A1W2GCG9_REIFA</name>